<evidence type="ECO:0000313" key="3">
    <source>
        <dbReference type="Proteomes" id="UP000002051"/>
    </source>
</evidence>
<sequence>MKTKKKRVVYDALFDYLFYLGSQNWDFGVKNRVFPRATCHNSPWRVDLLAGASSSLTAPPVSCSCIFFTRFCFELAFRVNMKVVDNFVSCMSWSKLIKMMKSKLLDLDRHNIPKDLKDLQKGFLDPSKKGLGTLRKSPKAQGAYFP</sequence>
<reference evidence="1 3" key="1">
    <citation type="journal article" date="2011" name="Nature">
        <title>The Medicago genome provides insight into the evolution of rhizobial symbioses.</title>
        <authorList>
            <person name="Young N.D."/>
            <person name="Debelle F."/>
            <person name="Oldroyd G.E."/>
            <person name="Geurts R."/>
            <person name="Cannon S.B."/>
            <person name="Udvardi M.K."/>
            <person name="Benedito V.A."/>
            <person name="Mayer K.F."/>
            <person name="Gouzy J."/>
            <person name="Schoof H."/>
            <person name="Van de Peer Y."/>
            <person name="Proost S."/>
            <person name="Cook D.R."/>
            <person name="Meyers B.C."/>
            <person name="Spannagl M."/>
            <person name="Cheung F."/>
            <person name="De Mita S."/>
            <person name="Krishnakumar V."/>
            <person name="Gundlach H."/>
            <person name="Zhou S."/>
            <person name="Mudge J."/>
            <person name="Bharti A.K."/>
            <person name="Murray J.D."/>
            <person name="Naoumkina M.A."/>
            <person name="Rosen B."/>
            <person name="Silverstein K.A."/>
            <person name="Tang H."/>
            <person name="Rombauts S."/>
            <person name="Zhao P.X."/>
            <person name="Zhou P."/>
            <person name="Barbe V."/>
            <person name="Bardou P."/>
            <person name="Bechner M."/>
            <person name="Bellec A."/>
            <person name="Berger A."/>
            <person name="Berges H."/>
            <person name="Bidwell S."/>
            <person name="Bisseling T."/>
            <person name="Choisne N."/>
            <person name="Couloux A."/>
            <person name="Denny R."/>
            <person name="Deshpande S."/>
            <person name="Dai X."/>
            <person name="Doyle J.J."/>
            <person name="Dudez A.M."/>
            <person name="Farmer A.D."/>
            <person name="Fouteau S."/>
            <person name="Franken C."/>
            <person name="Gibelin C."/>
            <person name="Gish J."/>
            <person name="Goldstein S."/>
            <person name="Gonzalez A.J."/>
            <person name="Green P.J."/>
            <person name="Hallab A."/>
            <person name="Hartog M."/>
            <person name="Hua A."/>
            <person name="Humphray S.J."/>
            <person name="Jeong D.H."/>
            <person name="Jing Y."/>
            <person name="Jocker A."/>
            <person name="Kenton S.M."/>
            <person name="Kim D.J."/>
            <person name="Klee K."/>
            <person name="Lai H."/>
            <person name="Lang C."/>
            <person name="Lin S."/>
            <person name="Macmil S.L."/>
            <person name="Magdelenat G."/>
            <person name="Matthews L."/>
            <person name="McCorrison J."/>
            <person name="Monaghan E.L."/>
            <person name="Mun J.H."/>
            <person name="Najar F.Z."/>
            <person name="Nicholson C."/>
            <person name="Noirot C."/>
            <person name="O'Bleness M."/>
            <person name="Paule C.R."/>
            <person name="Poulain J."/>
            <person name="Prion F."/>
            <person name="Qin B."/>
            <person name="Qu C."/>
            <person name="Retzel E.F."/>
            <person name="Riddle C."/>
            <person name="Sallet E."/>
            <person name="Samain S."/>
            <person name="Samson N."/>
            <person name="Sanders I."/>
            <person name="Saurat O."/>
            <person name="Scarpelli C."/>
            <person name="Schiex T."/>
            <person name="Segurens B."/>
            <person name="Severin A.J."/>
            <person name="Sherrier D.J."/>
            <person name="Shi R."/>
            <person name="Sims S."/>
            <person name="Singer S.R."/>
            <person name="Sinharoy S."/>
            <person name="Sterck L."/>
            <person name="Viollet A."/>
            <person name="Wang B.B."/>
            <person name="Wang K."/>
            <person name="Wang M."/>
            <person name="Wang X."/>
            <person name="Warfsmann J."/>
            <person name="Weissenbach J."/>
            <person name="White D.D."/>
            <person name="White J.D."/>
            <person name="Wiley G.B."/>
            <person name="Wincker P."/>
            <person name="Xing Y."/>
            <person name="Yang L."/>
            <person name="Yao Z."/>
            <person name="Ying F."/>
            <person name="Zhai J."/>
            <person name="Zhou L."/>
            <person name="Zuber A."/>
            <person name="Denarie J."/>
            <person name="Dixon R.A."/>
            <person name="May G.D."/>
            <person name="Schwartz D.C."/>
            <person name="Rogers J."/>
            <person name="Quetier F."/>
            <person name="Town C.D."/>
            <person name="Roe B.A."/>
        </authorList>
    </citation>
    <scope>NUCLEOTIDE SEQUENCE [LARGE SCALE GENOMIC DNA]</scope>
    <source>
        <strain evidence="1">A17</strain>
        <strain evidence="2 3">cv. Jemalong A17</strain>
    </source>
</reference>
<proteinExistence type="predicted"/>
<gene>
    <name evidence="1" type="ordered locus">MTR_6g053020</name>
</gene>
<accession>A0A072U996</accession>
<dbReference type="EMBL" id="CM001222">
    <property type="protein sequence ID" value="KEH26359.1"/>
    <property type="molecule type" value="Genomic_DNA"/>
</dbReference>
<dbReference type="HOGENOM" id="CLU_1780218_0_0_1"/>
<evidence type="ECO:0000313" key="2">
    <source>
        <dbReference type="EnsemblPlants" id="KEH26359"/>
    </source>
</evidence>
<reference evidence="2" key="3">
    <citation type="submission" date="2015-04" db="UniProtKB">
        <authorList>
            <consortium name="EnsemblPlants"/>
        </authorList>
    </citation>
    <scope>IDENTIFICATION</scope>
    <source>
        <strain evidence="2">cv. Jemalong A17</strain>
    </source>
</reference>
<dbReference type="Proteomes" id="UP000002051">
    <property type="component" value="Chromosome 6"/>
</dbReference>
<reference evidence="1 3" key="2">
    <citation type="journal article" date="2014" name="BMC Genomics">
        <title>An improved genome release (version Mt4.0) for the model legume Medicago truncatula.</title>
        <authorList>
            <person name="Tang H."/>
            <person name="Krishnakumar V."/>
            <person name="Bidwell S."/>
            <person name="Rosen B."/>
            <person name="Chan A."/>
            <person name="Zhou S."/>
            <person name="Gentzbittel L."/>
            <person name="Childs K.L."/>
            <person name="Yandell M."/>
            <person name="Gundlach H."/>
            <person name="Mayer K.F."/>
            <person name="Schwartz D.C."/>
            <person name="Town C.D."/>
        </authorList>
    </citation>
    <scope>GENOME REANNOTATION</scope>
    <source>
        <strain evidence="1">A17</strain>
        <strain evidence="2 3">cv. Jemalong A17</strain>
    </source>
</reference>
<keyword evidence="3" id="KW-1185">Reference proteome</keyword>
<organism evidence="1 3">
    <name type="scientific">Medicago truncatula</name>
    <name type="common">Barrel medic</name>
    <name type="synonym">Medicago tribuloides</name>
    <dbReference type="NCBI Taxonomy" id="3880"/>
    <lineage>
        <taxon>Eukaryota</taxon>
        <taxon>Viridiplantae</taxon>
        <taxon>Streptophyta</taxon>
        <taxon>Embryophyta</taxon>
        <taxon>Tracheophyta</taxon>
        <taxon>Spermatophyta</taxon>
        <taxon>Magnoliopsida</taxon>
        <taxon>eudicotyledons</taxon>
        <taxon>Gunneridae</taxon>
        <taxon>Pentapetalae</taxon>
        <taxon>rosids</taxon>
        <taxon>fabids</taxon>
        <taxon>Fabales</taxon>
        <taxon>Fabaceae</taxon>
        <taxon>Papilionoideae</taxon>
        <taxon>50 kb inversion clade</taxon>
        <taxon>NPAAA clade</taxon>
        <taxon>Hologalegina</taxon>
        <taxon>IRL clade</taxon>
        <taxon>Trifolieae</taxon>
        <taxon>Medicago</taxon>
    </lineage>
</organism>
<protein>
    <submittedName>
        <fullName evidence="1 2">Uncharacterized protein</fullName>
    </submittedName>
</protein>
<evidence type="ECO:0000313" key="1">
    <source>
        <dbReference type="EMBL" id="KEH26359.1"/>
    </source>
</evidence>
<dbReference type="EnsemblPlants" id="KEH26359">
    <property type="protein sequence ID" value="KEH26359"/>
    <property type="gene ID" value="MTR_6g053020"/>
</dbReference>
<dbReference type="AlphaFoldDB" id="A0A072U996"/>
<name>A0A072U996_MEDTR</name>